<dbReference type="Gene3D" id="3.90.550.10">
    <property type="entry name" value="Spore Coat Polysaccharide Biosynthesis Protein SpsA, Chain A"/>
    <property type="match status" value="1"/>
</dbReference>
<dbReference type="CDD" id="cd02541">
    <property type="entry name" value="UGPase_prokaryotic"/>
    <property type="match status" value="1"/>
</dbReference>
<dbReference type="InterPro" id="IPR005771">
    <property type="entry name" value="GalU_uridylyltTrfase_bac/arc"/>
</dbReference>
<organism evidence="9 10">
    <name type="scientific">Phragmitibacter flavus</name>
    <dbReference type="NCBI Taxonomy" id="2576071"/>
    <lineage>
        <taxon>Bacteria</taxon>
        <taxon>Pseudomonadati</taxon>
        <taxon>Verrucomicrobiota</taxon>
        <taxon>Verrucomicrobiia</taxon>
        <taxon>Verrucomicrobiales</taxon>
        <taxon>Verrucomicrobiaceae</taxon>
        <taxon>Phragmitibacter</taxon>
    </lineage>
</organism>
<dbReference type="OrthoDB" id="9803871at2"/>
<proteinExistence type="inferred from homology"/>
<comment type="similarity">
    <text evidence="1 7">Belongs to the UDPGP type 2 family.</text>
</comment>
<dbReference type="InterPro" id="IPR005835">
    <property type="entry name" value="NTP_transferase_dom"/>
</dbReference>
<evidence type="ECO:0000256" key="6">
    <source>
        <dbReference type="ARBA" id="ARBA00048128"/>
    </source>
</evidence>
<dbReference type="Proteomes" id="UP000306196">
    <property type="component" value="Unassembled WGS sequence"/>
</dbReference>
<reference evidence="9 10" key="1">
    <citation type="submission" date="2019-05" db="EMBL/GenBank/DDBJ databases">
        <title>Verrucobacter flavum gen. nov., sp. nov. a new member of the family Verrucomicrobiaceae.</title>
        <authorList>
            <person name="Szuroczki S."/>
            <person name="Abbaszade G."/>
            <person name="Szabo A."/>
            <person name="Felfoldi T."/>
            <person name="Schumann P."/>
            <person name="Boka K."/>
            <person name="Keki Z."/>
            <person name="Toumi M."/>
            <person name="Toth E."/>
        </authorList>
    </citation>
    <scope>NUCLEOTIDE SEQUENCE [LARGE SCALE GENOMIC DNA]</scope>
    <source>
        <strain evidence="9 10">MG-N-17</strain>
    </source>
</reference>
<evidence type="ECO:0000256" key="3">
    <source>
        <dbReference type="ARBA" id="ARBA00019048"/>
    </source>
</evidence>
<protein>
    <recommendedName>
        <fullName evidence="3 7">UTP--glucose-1-phosphate uridylyltransferase</fullName>
        <ecNumber evidence="2 7">2.7.7.9</ecNumber>
    </recommendedName>
    <alternativeName>
        <fullName evidence="7">UDP-glucose pyrophosphorylase</fullName>
    </alternativeName>
</protein>
<dbReference type="SUPFAM" id="SSF53448">
    <property type="entry name" value="Nucleotide-diphospho-sugar transferases"/>
    <property type="match status" value="1"/>
</dbReference>
<keyword evidence="4 7" id="KW-0808">Transferase</keyword>
<dbReference type="NCBIfam" id="TIGR01099">
    <property type="entry name" value="galU"/>
    <property type="match status" value="1"/>
</dbReference>
<sequence length="297" mass="32528">MISQSRPIRKAVIPAAGFGTRFLPISKAVPKEMLPVVDKPVIQYVVEEAVASGITDILMIISRGKRAIEEHFMTNVELEADLESKGKIELLEELRALSKLARIHYVFQPKMGGLGDAIRCSRDHVGDEPFAVLLGDALVSPGEGAKPVLRQLMDVQEEFGGNVVALEEVPLEKVSRYGILGGAEVRPGVIKGEVFVEKPSVESAPSRLAVSARYLLTASIFDELDKTPKGKGGELQLTDAMASLMTREPLYGVKYDGRRNDIGNKLDFIKANVEWGMKREDIAGDLRAYIEKLLQAS</sequence>
<evidence type="ECO:0000256" key="4">
    <source>
        <dbReference type="ARBA" id="ARBA00022679"/>
    </source>
</evidence>
<evidence type="ECO:0000256" key="5">
    <source>
        <dbReference type="ARBA" id="ARBA00022695"/>
    </source>
</evidence>
<evidence type="ECO:0000313" key="10">
    <source>
        <dbReference type="Proteomes" id="UP000306196"/>
    </source>
</evidence>
<dbReference type="RefSeq" id="WP_138087357.1">
    <property type="nucleotide sequence ID" value="NZ_VAUV01000012.1"/>
</dbReference>
<evidence type="ECO:0000313" key="9">
    <source>
        <dbReference type="EMBL" id="TLD69529.1"/>
    </source>
</evidence>
<keyword evidence="10" id="KW-1185">Reference proteome</keyword>
<dbReference type="PANTHER" id="PTHR43197">
    <property type="entry name" value="UTP--GLUCOSE-1-PHOSPHATE URIDYLYLTRANSFERASE"/>
    <property type="match status" value="1"/>
</dbReference>
<comment type="catalytic activity">
    <reaction evidence="6 7">
        <text>alpha-D-glucose 1-phosphate + UTP + H(+) = UDP-alpha-D-glucose + diphosphate</text>
        <dbReference type="Rhea" id="RHEA:19889"/>
        <dbReference type="ChEBI" id="CHEBI:15378"/>
        <dbReference type="ChEBI" id="CHEBI:33019"/>
        <dbReference type="ChEBI" id="CHEBI:46398"/>
        <dbReference type="ChEBI" id="CHEBI:58601"/>
        <dbReference type="ChEBI" id="CHEBI:58885"/>
        <dbReference type="EC" id="2.7.7.9"/>
    </reaction>
</comment>
<feature type="domain" description="Nucleotidyl transferase" evidence="8">
    <location>
        <begin position="10"/>
        <end position="273"/>
    </location>
</feature>
<evidence type="ECO:0000259" key="8">
    <source>
        <dbReference type="Pfam" id="PF00483"/>
    </source>
</evidence>
<dbReference type="Pfam" id="PF00483">
    <property type="entry name" value="NTP_transferase"/>
    <property type="match status" value="1"/>
</dbReference>
<name>A0A5R8KD58_9BACT</name>
<evidence type="ECO:0000256" key="7">
    <source>
        <dbReference type="RuleBase" id="RU361259"/>
    </source>
</evidence>
<evidence type="ECO:0000256" key="2">
    <source>
        <dbReference type="ARBA" id="ARBA00012415"/>
    </source>
</evidence>
<gene>
    <name evidence="9" type="primary">galU</name>
    <name evidence="9" type="ORF">FEM03_16340</name>
</gene>
<dbReference type="PANTHER" id="PTHR43197:SF1">
    <property type="entry name" value="UTP--GLUCOSE-1-PHOSPHATE URIDYLYLTRANSFERASE"/>
    <property type="match status" value="1"/>
</dbReference>
<dbReference type="EMBL" id="VAUV01000012">
    <property type="protein sequence ID" value="TLD69529.1"/>
    <property type="molecule type" value="Genomic_DNA"/>
</dbReference>
<dbReference type="GO" id="GO:0003983">
    <property type="term" value="F:UTP:glucose-1-phosphate uridylyltransferase activity"/>
    <property type="evidence" value="ECO:0007669"/>
    <property type="project" value="UniProtKB-EC"/>
</dbReference>
<accession>A0A5R8KD58</accession>
<comment type="caution">
    <text evidence="9">The sequence shown here is derived from an EMBL/GenBank/DDBJ whole genome shotgun (WGS) entry which is preliminary data.</text>
</comment>
<dbReference type="InterPro" id="IPR029044">
    <property type="entry name" value="Nucleotide-diphossugar_trans"/>
</dbReference>
<keyword evidence="5 7" id="KW-0548">Nucleotidyltransferase</keyword>
<dbReference type="AlphaFoldDB" id="A0A5R8KD58"/>
<evidence type="ECO:0000256" key="1">
    <source>
        <dbReference type="ARBA" id="ARBA00006890"/>
    </source>
</evidence>
<dbReference type="GO" id="GO:0006011">
    <property type="term" value="P:UDP-alpha-D-glucose metabolic process"/>
    <property type="evidence" value="ECO:0007669"/>
    <property type="project" value="InterPro"/>
</dbReference>
<dbReference type="EC" id="2.7.7.9" evidence="2 7"/>